<comment type="caution">
    <text evidence="1">The sequence shown here is derived from an EMBL/GenBank/DDBJ whole genome shotgun (WGS) entry which is preliminary data.</text>
</comment>
<reference evidence="1 2" key="1">
    <citation type="journal article" date="2018" name="Genome Biol. Evol.">
        <title>Multiple Roots of Fruiting Body Formation in Amoebozoa.</title>
        <authorList>
            <person name="Hillmann F."/>
            <person name="Forbes G."/>
            <person name="Novohradska S."/>
            <person name="Ferling I."/>
            <person name="Riege K."/>
            <person name="Groth M."/>
            <person name="Westermann M."/>
            <person name="Marz M."/>
            <person name="Spaller T."/>
            <person name="Winckler T."/>
            <person name="Schaap P."/>
            <person name="Glockner G."/>
        </authorList>
    </citation>
    <scope>NUCLEOTIDE SEQUENCE [LARGE SCALE GENOMIC DNA]</scope>
    <source>
        <strain evidence="1 2">Jena</strain>
    </source>
</reference>
<accession>A0A2P6MPP9</accession>
<dbReference type="EMBL" id="MDYQ01000581">
    <property type="protein sequence ID" value="PRP73662.1"/>
    <property type="molecule type" value="Genomic_DNA"/>
</dbReference>
<dbReference type="InParanoid" id="A0A2P6MPP9"/>
<protein>
    <submittedName>
        <fullName evidence="1">Uncharacterized protein</fullName>
    </submittedName>
</protein>
<evidence type="ECO:0000313" key="2">
    <source>
        <dbReference type="Proteomes" id="UP000241769"/>
    </source>
</evidence>
<evidence type="ECO:0000313" key="1">
    <source>
        <dbReference type="EMBL" id="PRP73662.1"/>
    </source>
</evidence>
<keyword evidence="2" id="KW-1185">Reference proteome</keyword>
<gene>
    <name evidence="1" type="ORF">PROFUN_16738</name>
</gene>
<organism evidence="1 2">
    <name type="scientific">Planoprotostelium fungivorum</name>
    <dbReference type="NCBI Taxonomy" id="1890364"/>
    <lineage>
        <taxon>Eukaryota</taxon>
        <taxon>Amoebozoa</taxon>
        <taxon>Evosea</taxon>
        <taxon>Variosea</taxon>
        <taxon>Cavosteliida</taxon>
        <taxon>Cavosteliaceae</taxon>
        <taxon>Planoprotostelium</taxon>
    </lineage>
</organism>
<proteinExistence type="predicted"/>
<name>A0A2P6MPP9_9EUKA</name>
<dbReference type="AlphaFoldDB" id="A0A2P6MPP9"/>
<dbReference type="Proteomes" id="UP000241769">
    <property type="component" value="Unassembled WGS sequence"/>
</dbReference>
<sequence>MTQCQLTLVPGSALLMAQSQCTESPQNSNNGLVIIPGSDSPQPLIYSTSPSPLRELALTFNSLRTLMDLKAIPLTISGICKILTENSYRVRYHRHNPQRMLHWYRDTSESDEHIKRNYVKNTQE</sequence>